<comment type="similarity">
    <text evidence="2">Belongs to the PET117 family.</text>
</comment>
<dbReference type="Proteomes" id="UP000292447">
    <property type="component" value="Chromosome VII"/>
</dbReference>
<name>A0A4V1AF03_9ASCO</name>
<evidence type="ECO:0000313" key="5">
    <source>
        <dbReference type="EMBL" id="QBM91013.1"/>
    </source>
</evidence>
<keyword evidence="4" id="KW-0496">Mitochondrion</keyword>
<dbReference type="InterPro" id="IPR031568">
    <property type="entry name" value="Pet117"/>
</dbReference>
<gene>
    <name evidence="5" type="primary">MPUL0G00550</name>
    <name evidence="5" type="ORF">METSCH_G00550</name>
</gene>
<dbReference type="GO" id="GO:0005739">
    <property type="term" value="C:mitochondrion"/>
    <property type="evidence" value="ECO:0007669"/>
    <property type="project" value="UniProtKB-SubCell"/>
</dbReference>
<dbReference type="PANTHER" id="PTHR28163">
    <property type="entry name" value="PROTEIN PET117 HOMOLOG, MITOCHONDRIAL"/>
    <property type="match status" value="1"/>
</dbReference>
<keyword evidence="6" id="KW-1185">Reference proteome</keyword>
<evidence type="ECO:0000256" key="2">
    <source>
        <dbReference type="ARBA" id="ARBA00008197"/>
    </source>
</evidence>
<dbReference type="PANTHER" id="PTHR28163:SF1">
    <property type="entry name" value="PROTEIN PET117 HOMOLOG, MITOCHONDRIAL"/>
    <property type="match status" value="1"/>
</dbReference>
<sequence length="86" mass="9794">MSAASKATFAASCLFAVGSFIYINVEQRIERENLRQGPIKDAERMRQKMSKKQAANELEHREQLALKEQYEKVQPLSAEVITGEDH</sequence>
<keyword evidence="3" id="KW-0809">Transit peptide</keyword>
<evidence type="ECO:0000313" key="6">
    <source>
        <dbReference type="Proteomes" id="UP000292447"/>
    </source>
</evidence>
<proteinExistence type="inferred from homology"/>
<protein>
    <submittedName>
        <fullName evidence="5">Protein PET117</fullName>
    </submittedName>
</protein>
<reference evidence="6" key="1">
    <citation type="submission" date="2019-03" db="EMBL/GenBank/DDBJ databases">
        <title>Snf2 controls pulcherriminic acid biosynthesis and connects pigmentation and antifungal activity of the yeast Metschnikowia pulcherrima.</title>
        <authorList>
            <person name="Gore-Lloyd D."/>
            <person name="Sumann I."/>
            <person name="Brachmann A.O."/>
            <person name="Schneeberger K."/>
            <person name="Ortiz-Merino R.A."/>
            <person name="Moreno-Beltran M."/>
            <person name="Schlaefli M."/>
            <person name="Kirner P."/>
            <person name="Santos Kron A."/>
            <person name="Wolfe K.H."/>
            <person name="Piel J."/>
            <person name="Ahrens C.H."/>
            <person name="Henk D."/>
            <person name="Freimoser F.M."/>
        </authorList>
    </citation>
    <scope>NUCLEOTIDE SEQUENCE [LARGE SCALE GENOMIC DNA]</scope>
    <source>
        <strain evidence="6">APC 1.2</strain>
    </source>
</reference>
<comment type="subcellular location">
    <subcellularLocation>
        <location evidence="1">Mitochondrion</location>
    </subcellularLocation>
</comment>
<evidence type="ECO:0000256" key="4">
    <source>
        <dbReference type="ARBA" id="ARBA00023128"/>
    </source>
</evidence>
<dbReference type="GO" id="GO:0033617">
    <property type="term" value="P:mitochondrial respiratory chain complex IV assembly"/>
    <property type="evidence" value="ECO:0007669"/>
    <property type="project" value="TreeGrafter"/>
</dbReference>
<dbReference type="AlphaFoldDB" id="A0A4V1AF03"/>
<accession>A0A4V1AF03</accession>
<dbReference type="EMBL" id="CP034462">
    <property type="protein sequence ID" value="QBM91013.1"/>
    <property type="molecule type" value="Genomic_DNA"/>
</dbReference>
<dbReference type="Pfam" id="PF15786">
    <property type="entry name" value="PET117"/>
    <property type="match status" value="1"/>
</dbReference>
<dbReference type="STRING" id="2163413.A0A4V1AF03"/>
<evidence type="ECO:0000256" key="1">
    <source>
        <dbReference type="ARBA" id="ARBA00004173"/>
    </source>
</evidence>
<evidence type="ECO:0000256" key="3">
    <source>
        <dbReference type="ARBA" id="ARBA00022946"/>
    </source>
</evidence>
<organism evidence="5 6">
    <name type="scientific">Metschnikowia aff. pulcherrima</name>
    <dbReference type="NCBI Taxonomy" id="2163413"/>
    <lineage>
        <taxon>Eukaryota</taxon>
        <taxon>Fungi</taxon>
        <taxon>Dikarya</taxon>
        <taxon>Ascomycota</taxon>
        <taxon>Saccharomycotina</taxon>
        <taxon>Pichiomycetes</taxon>
        <taxon>Metschnikowiaceae</taxon>
        <taxon>Metschnikowia</taxon>
    </lineage>
</organism>